<protein>
    <submittedName>
        <fullName evidence="1">Uncharacterized protein</fullName>
    </submittedName>
</protein>
<name>A0A223HH33_ECO57</name>
<evidence type="ECO:0000313" key="1">
    <source>
        <dbReference type="EMBL" id="AST49265.1"/>
    </source>
</evidence>
<geneLocation type="plasmid" evidence="1">
    <name>p35K</name>
</geneLocation>
<organism evidence="1">
    <name type="scientific">Escherichia coli O157:H7</name>
    <dbReference type="NCBI Taxonomy" id="83334"/>
    <lineage>
        <taxon>Bacteria</taxon>
        <taxon>Pseudomonadati</taxon>
        <taxon>Pseudomonadota</taxon>
        <taxon>Gammaproteobacteria</taxon>
        <taxon>Enterobacterales</taxon>
        <taxon>Enterobacteriaceae</taxon>
        <taxon>Escherichia</taxon>
    </lineage>
</organism>
<proteinExistence type="predicted"/>
<keyword evidence="1" id="KW-0614">Plasmid</keyword>
<reference evidence="1" key="1">
    <citation type="submission" date="2017-08" db="EMBL/GenBank/DDBJ databases">
        <authorList>
            <person name="de Groot N.N."/>
        </authorList>
    </citation>
    <scope>NUCLEOTIDE SEQUENCE</scope>
    <source>
        <strain evidence="1">FRIK2069</strain>
        <plasmid evidence="1">p35K</plasmid>
    </source>
</reference>
<accession>A0A223HH33</accession>
<gene>
    <name evidence="1" type="ORF">A8V30_32325</name>
</gene>
<dbReference type="EMBL" id="CP022728">
    <property type="protein sequence ID" value="AST49265.1"/>
    <property type="molecule type" value="Genomic_DNA"/>
</dbReference>
<dbReference type="AlphaFoldDB" id="A0A223HH33"/>
<sequence>MNRELLQAFCPLHSLKEFCFICLSASESVLAVITASFPKEQYRNYRQYARDNTARRSPSDRTLVSEWARKRNFCDVPLEQVRFVL</sequence>